<sequence length="73" mass="7997">MCFRDGPRSRSLGLCKSADDFDGSMFKVGATAAKHVSRELHRPRNVCCPSRLVQLARPKLQVLVVSPKSSNLA</sequence>
<gene>
    <name evidence="1" type="ORF">PXEA_LOCUS28410</name>
</gene>
<protein>
    <submittedName>
        <fullName evidence="1">Uncharacterized protein</fullName>
    </submittedName>
</protein>
<proteinExistence type="predicted"/>
<dbReference type="Proteomes" id="UP000784294">
    <property type="component" value="Unassembled WGS sequence"/>
</dbReference>
<name>A0A448XEZ7_9PLAT</name>
<evidence type="ECO:0000313" key="1">
    <source>
        <dbReference type="EMBL" id="VEL34970.1"/>
    </source>
</evidence>
<reference evidence="1" key="1">
    <citation type="submission" date="2018-11" db="EMBL/GenBank/DDBJ databases">
        <authorList>
            <consortium name="Pathogen Informatics"/>
        </authorList>
    </citation>
    <scope>NUCLEOTIDE SEQUENCE</scope>
</reference>
<comment type="caution">
    <text evidence="1">The sequence shown here is derived from an EMBL/GenBank/DDBJ whole genome shotgun (WGS) entry which is preliminary data.</text>
</comment>
<dbReference type="AlphaFoldDB" id="A0A448XEZ7"/>
<accession>A0A448XEZ7</accession>
<dbReference type="EMBL" id="CAAALY010248784">
    <property type="protein sequence ID" value="VEL34970.1"/>
    <property type="molecule type" value="Genomic_DNA"/>
</dbReference>
<organism evidence="1 2">
    <name type="scientific">Protopolystoma xenopodis</name>
    <dbReference type="NCBI Taxonomy" id="117903"/>
    <lineage>
        <taxon>Eukaryota</taxon>
        <taxon>Metazoa</taxon>
        <taxon>Spiralia</taxon>
        <taxon>Lophotrochozoa</taxon>
        <taxon>Platyhelminthes</taxon>
        <taxon>Monogenea</taxon>
        <taxon>Polyopisthocotylea</taxon>
        <taxon>Polystomatidea</taxon>
        <taxon>Polystomatidae</taxon>
        <taxon>Protopolystoma</taxon>
    </lineage>
</organism>
<evidence type="ECO:0000313" key="2">
    <source>
        <dbReference type="Proteomes" id="UP000784294"/>
    </source>
</evidence>
<keyword evidence="2" id="KW-1185">Reference proteome</keyword>